<sequence length="399" mass="44284">MALHAKDSPPVKIGKKYAGGNGAHAQHTTNEARNSGVRAREVVTIVINSRTVREMGLDTLTRFSQAAAAQFPRATIIIKENTRNALPGDGSIETTEAEKSPEGAQSSSVSPAGTVTNTDVTSTHNHVYHVGNSQSAKFPSLKAFEFVFDWMERAKHTPRGNHPEPCAVHANNMQHDEADFHFLCEVYDVTRILDIRPTPHKAVEQVMTYVSVNKPSLNTFKALTNVLPADDKVVTRKVTSFFQHGKKGCYKGSEIDEIKASVRTVNDDGVLWSRFAAIETSRVKTERGEIQWVLQRAKLARHIPMGTINISTPTVHTLITLHEHLPLYDVLITELIISHFKHLQAGTHESEDVTGMQDYVKTVDIKLHDRFAAIEMTFPNQHVFPSRYAGKKRQGAGKA</sequence>
<feature type="region of interest" description="Disordered" evidence="1">
    <location>
        <begin position="82"/>
        <end position="118"/>
    </location>
</feature>
<dbReference type="EMBL" id="JAVRRT010000002">
    <property type="protein sequence ID" value="KAK5174581.1"/>
    <property type="molecule type" value="Genomic_DNA"/>
</dbReference>
<dbReference type="RefSeq" id="XP_064663250.1">
    <property type="nucleotide sequence ID" value="XM_064798923.1"/>
</dbReference>
<protein>
    <submittedName>
        <fullName evidence="2">Uncharacterized protein</fullName>
    </submittedName>
</protein>
<dbReference type="AlphaFoldDB" id="A0AAV9PP75"/>
<evidence type="ECO:0000313" key="2">
    <source>
        <dbReference type="EMBL" id="KAK5174581.1"/>
    </source>
</evidence>
<proteinExistence type="predicted"/>
<evidence type="ECO:0000256" key="1">
    <source>
        <dbReference type="SAM" id="MobiDB-lite"/>
    </source>
</evidence>
<feature type="region of interest" description="Disordered" evidence="1">
    <location>
        <begin position="1"/>
        <end position="36"/>
    </location>
</feature>
<organism evidence="2 3">
    <name type="scientific">Saxophila tyrrhenica</name>
    <dbReference type="NCBI Taxonomy" id="1690608"/>
    <lineage>
        <taxon>Eukaryota</taxon>
        <taxon>Fungi</taxon>
        <taxon>Dikarya</taxon>
        <taxon>Ascomycota</taxon>
        <taxon>Pezizomycotina</taxon>
        <taxon>Dothideomycetes</taxon>
        <taxon>Dothideomycetidae</taxon>
        <taxon>Mycosphaerellales</taxon>
        <taxon>Extremaceae</taxon>
        <taxon>Saxophila</taxon>
    </lineage>
</organism>
<reference evidence="2 3" key="1">
    <citation type="submission" date="2023-08" db="EMBL/GenBank/DDBJ databases">
        <title>Black Yeasts Isolated from many extreme environments.</title>
        <authorList>
            <person name="Coleine C."/>
            <person name="Stajich J.E."/>
            <person name="Selbmann L."/>
        </authorList>
    </citation>
    <scope>NUCLEOTIDE SEQUENCE [LARGE SCALE GENOMIC DNA]</scope>
    <source>
        <strain evidence="2 3">CCFEE 5935</strain>
    </source>
</reference>
<accession>A0AAV9PP75</accession>
<name>A0AAV9PP75_9PEZI</name>
<keyword evidence="3" id="KW-1185">Reference proteome</keyword>
<feature type="compositionally biased region" description="Polar residues" evidence="1">
    <location>
        <begin position="103"/>
        <end position="118"/>
    </location>
</feature>
<gene>
    <name evidence="2" type="ORF">LTR77_001662</name>
</gene>
<evidence type="ECO:0000313" key="3">
    <source>
        <dbReference type="Proteomes" id="UP001337655"/>
    </source>
</evidence>
<dbReference type="Proteomes" id="UP001337655">
    <property type="component" value="Unassembled WGS sequence"/>
</dbReference>
<comment type="caution">
    <text evidence="2">The sequence shown here is derived from an EMBL/GenBank/DDBJ whole genome shotgun (WGS) entry which is preliminary data.</text>
</comment>
<dbReference type="GeneID" id="89923010"/>